<name>A0A853IXX1_9BURK</name>
<keyword evidence="2" id="KW-0732">Signal</keyword>
<feature type="region of interest" description="Disordered" evidence="1">
    <location>
        <begin position="20"/>
        <end position="65"/>
    </location>
</feature>
<evidence type="ECO:0000313" key="4">
    <source>
        <dbReference type="Proteomes" id="UP000589716"/>
    </source>
</evidence>
<protein>
    <submittedName>
        <fullName evidence="3">Uncharacterized protein</fullName>
    </submittedName>
</protein>
<reference evidence="3 4" key="1">
    <citation type="submission" date="2020-07" db="EMBL/GenBank/DDBJ databases">
        <authorList>
            <person name="Maaloum M."/>
        </authorList>
    </citation>
    <scope>NUCLEOTIDE SEQUENCE [LARGE SCALE GENOMIC DNA]</scope>
    <source>
        <strain evidence="3 4">GCS-AN-3</strain>
    </source>
</reference>
<feature type="chain" id="PRO_5032579582" evidence="2">
    <location>
        <begin position="20"/>
        <end position="83"/>
    </location>
</feature>
<feature type="compositionally biased region" description="Low complexity" evidence="1">
    <location>
        <begin position="20"/>
        <end position="43"/>
    </location>
</feature>
<dbReference type="RefSeq" id="WP_180549850.1">
    <property type="nucleotide sequence ID" value="NZ_JACCKX010000001.1"/>
</dbReference>
<evidence type="ECO:0000256" key="2">
    <source>
        <dbReference type="SAM" id="SignalP"/>
    </source>
</evidence>
<organism evidence="3 4">
    <name type="scientific">Ottowia beijingensis</name>
    <dbReference type="NCBI Taxonomy" id="1207057"/>
    <lineage>
        <taxon>Bacteria</taxon>
        <taxon>Pseudomonadati</taxon>
        <taxon>Pseudomonadota</taxon>
        <taxon>Betaproteobacteria</taxon>
        <taxon>Burkholderiales</taxon>
        <taxon>Comamonadaceae</taxon>
        <taxon>Ottowia</taxon>
    </lineage>
</organism>
<evidence type="ECO:0000256" key="1">
    <source>
        <dbReference type="SAM" id="MobiDB-lite"/>
    </source>
</evidence>
<dbReference type="AlphaFoldDB" id="A0A853IXX1"/>
<dbReference type="EMBL" id="JACCKX010000001">
    <property type="protein sequence ID" value="NZA01369.1"/>
    <property type="molecule type" value="Genomic_DNA"/>
</dbReference>
<dbReference type="Proteomes" id="UP000589716">
    <property type="component" value="Unassembled WGS sequence"/>
</dbReference>
<comment type="caution">
    <text evidence="3">The sequence shown here is derived from an EMBL/GenBank/DDBJ whole genome shotgun (WGS) entry which is preliminary data.</text>
</comment>
<evidence type="ECO:0000313" key="3">
    <source>
        <dbReference type="EMBL" id="NZA01369.1"/>
    </source>
</evidence>
<accession>A0A853IXX1</accession>
<feature type="signal peptide" evidence="2">
    <location>
        <begin position="1"/>
        <end position="19"/>
    </location>
</feature>
<keyword evidence="4" id="KW-1185">Reference proteome</keyword>
<gene>
    <name evidence="3" type="ORF">H0I39_05580</name>
</gene>
<sequence>MPRLLALTLLAGAALSAQANTPQAAAASAPAQKATAQAGARLADLSHLAPRDAAKKDPRAERRDDHRYDARGVNCSLYPARCR</sequence>
<feature type="compositionally biased region" description="Basic and acidic residues" evidence="1">
    <location>
        <begin position="49"/>
        <end position="65"/>
    </location>
</feature>
<proteinExistence type="predicted"/>